<sequence length="311" mass="36384">MEGFIIKIRKEPTELKMLKLLNSRTSLSAKDKNNYHYLEKGFDGEKKFDAVIGNSSDCLLIIPDLLFEYQNTTFQIDSLVIAKEEIYLFEIKNNERDHYFKDDNWYLLSGKEIKNPLLQLKRSESLLRRLLQSLGFQLPIKAYLVFVNPHFFLYQAPMKAPIIFHPQLKHFIDDLKATSLKITDGHVNIAKKLLSHHIEETTFHYIPEYTFEQLKKGITCVKCASLMKALSLQSLACEKCGIKEDTETAILRSIDEFQLLFPDRKITTTGIHEWCEIIHSKKMIRRILFENYTLQGYGRSAHYVRKNKNTQ</sequence>
<name>A0A8E2ICV0_9BACI</name>
<evidence type="ECO:0000259" key="1">
    <source>
        <dbReference type="PROSITE" id="PS50965"/>
    </source>
</evidence>
<protein>
    <recommendedName>
        <fullName evidence="1">NERD domain-containing protein</fullName>
    </recommendedName>
</protein>
<evidence type="ECO:0000313" key="2">
    <source>
        <dbReference type="EMBL" id="OOP68675.1"/>
    </source>
</evidence>
<dbReference type="Pfam" id="PF08378">
    <property type="entry name" value="NERD"/>
    <property type="match status" value="1"/>
</dbReference>
<gene>
    <name evidence="2" type="ORF">BWZ43_09230</name>
</gene>
<evidence type="ECO:0000313" key="3">
    <source>
        <dbReference type="Proteomes" id="UP000189761"/>
    </source>
</evidence>
<accession>A0A8E2ICV0</accession>
<comment type="caution">
    <text evidence="2">The sequence shown here is derived from an EMBL/GenBank/DDBJ whole genome shotgun (WGS) entry which is preliminary data.</text>
</comment>
<dbReference type="EMBL" id="MTLA01000088">
    <property type="protein sequence ID" value="OOP68675.1"/>
    <property type="molecule type" value="Genomic_DNA"/>
</dbReference>
<dbReference type="PROSITE" id="PS50965">
    <property type="entry name" value="NERD"/>
    <property type="match status" value="1"/>
</dbReference>
<dbReference type="InterPro" id="IPR011528">
    <property type="entry name" value="NERD"/>
</dbReference>
<reference evidence="2 3" key="1">
    <citation type="submission" date="2017-01" db="EMBL/GenBank/DDBJ databases">
        <title>Draft genome sequence of Bacillus oleronius.</title>
        <authorList>
            <person name="Allam M."/>
        </authorList>
    </citation>
    <scope>NUCLEOTIDE SEQUENCE [LARGE SCALE GENOMIC DNA]</scope>
    <source>
        <strain evidence="2 3">DSM 9356</strain>
    </source>
</reference>
<dbReference type="AlphaFoldDB" id="A0A8E2ICV0"/>
<keyword evidence="3" id="KW-1185">Reference proteome</keyword>
<proteinExistence type="predicted"/>
<dbReference type="Proteomes" id="UP000189761">
    <property type="component" value="Unassembled WGS sequence"/>
</dbReference>
<organism evidence="2 3">
    <name type="scientific">Heyndrickxia oleronia</name>
    <dbReference type="NCBI Taxonomy" id="38875"/>
    <lineage>
        <taxon>Bacteria</taxon>
        <taxon>Bacillati</taxon>
        <taxon>Bacillota</taxon>
        <taxon>Bacilli</taxon>
        <taxon>Bacillales</taxon>
        <taxon>Bacillaceae</taxon>
        <taxon>Heyndrickxia</taxon>
    </lineage>
</organism>
<feature type="domain" description="NERD" evidence="1">
    <location>
        <begin position="40"/>
        <end position="150"/>
    </location>
</feature>